<proteinExistence type="predicted"/>
<dbReference type="Pfam" id="PF01408">
    <property type="entry name" value="GFO_IDH_MocA"/>
    <property type="match status" value="1"/>
</dbReference>
<gene>
    <name evidence="3" type="ORF">D1164_10520</name>
</gene>
<evidence type="ECO:0000259" key="1">
    <source>
        <dbReference type="Pfam" id="PF01408"/>
    </source>
</evidence>
<dbReference type="GO" id="GO:0000166">
    <property type="term" value="F:nucleotide binding"/>
    <property type="evidence" value="ECO:0007669"/>
    <property type="project" value="InterPro"/>
</dbReference>
<dbReference type="AlphaFoldDB" id="A0A399CZC8"/>
<dbReference type="SUPFAM" id="SSF51735">
    <property type="entry name" value="NAD(P)-binding Rossmann-fold domains"/>
    <property type="match status" value="1"/>
</dbReference>
<evidence type="ECO:0000313" key="4">
    <source>
        <dbReference type="Proteomes" id="UP000266441"/>
    </source>
</evidence>
<evidence type="ECO:0000259" key="2">
    <source>
        <dbReference type="Pfam" id="PF22725"/>
    </source>
</evidence>
<feature type="domain" description="GFO/IDH/MocA-like oxidoreductase" evidence="2">
    <location>
        <begin position="180"/>
        <end position="314"/>
    </location>
</feature>
<dbReference type="Proteomes" id="UP000266441">
    <property type="component" value="Unassembled WGS sequence"/>
</dbReference>
<keyword evidence="4" id="KW-1185">Reference proteome</keyword>
<sequence>MKSLNRRKFIKNTATISSLTLLAPSVAFGSKANSAIRLGIIGCGNRGTSVLRSMSKYTNTSIIAMGDLFRDRLEASKKILDEQNKTKGFLKIAQSATYTGTKSYEQVLDNKDVDAVLISTPAYAHPEILEAAIDAGKHVYCEKPAATDVDGCKRILKVSKTVNDKLSVVMGFQIRYATPYVEMAKRIQRGDIGEIISVQLYYFSSEVPLKPIDGMSFDEARIRNHFHFNELSGGILLDQGIHMIDVCNWILQSKPLHAIGLGGQKGCLEFGNTWTNYQVIYKYPNDVNVTVQSTQVGQSFGDVCARFVGTKGIAEAHYTGGVFIKGENEWDSGIVKSGDLLTPEQIATGSSLSSLDDADKNKGKSFIESIETGSYLNQLQSGSESTLSAVLGREAAIRQELVTWDEIYFSSKKIDPQLNLNQFNK</sequence>
<dbReference type="PANTHER" id="PTHR43818:SF5">
    <property type="entry name" value="OXIDOREDUCTASE FAMILY PROTEIN"/>
    <property type="match status" value="1"/>
</dbReference>
<dbReference type="InterPro" id="IPR006311">
    <property type="entry name" value="TAT_signal"/>
</dbReference>
<dbReference type="EMBL" id="QWET01000007">
    <property type="protein sequence ID" value="RIH65014.1"/>
    <property type="molecule type" value="Genomic_DNA"/>
</dbReference>
<evidence type="ECO:0000313" key="3">
    <source>
        <dbReference type="EMBL" id="RIH65014.1"/>
    </source>
</evidence>
<dbReference type="InterPro" id="IPR050463">
    <property type="entry name" value="Gfo/Idh/MocA_oxidrdct_glycsds"/>
</dbReference>
<dbReference type="RefSeq" id="WP_119349939.1">
    <property type="nucleotide sequence ID" value="NZ_QWET01000007.1"/>
</dbReference>
<comment type="caution">
    <text evidence="3">The sequence shown here is derived from an EMBL/GenBank/DDBJ whole genome shotgun (WGS) entry which is preliminary data.</text>
</comment>
<dbReference type="Gene3D" id="3.30.360.10">
    <property type="entry name" value="Dihydrodipicolinate Reductase, domain 2"/>
    <property type="match status" value="1"/>
</dbReference>
<dbReference type="Pfam" id="PF22725">
    <property type="entry name" value="GFO_IDH_MocA_C3"/>
    <property type="match status" value="1"/>
</dbReference>
<dbReference type="SUPFAM" id="SSF55347">
    <property type="entry name" value="Glyceraldehyde-3-phosphate dehydrogenase-like, C-terminal domain"/>
    <property type="match status" value="1"/>
</dbReference>
<accession>A0A399CZC8</accession>
<protein>
    <submittedName>
        <fullName evidence="3">Gfo/Idh/MocA family oxidoreductase</fullName>
    </submittedName>
</protein>
<dbReference type="Gene3D" id="3.40.50.720">
    <property type="entry name" value="NAD(P)-binding Rossmann-like Domain"/>
    <property type="match status" value="1"/>
</dbReference>
<name>A0A399CZC8_9BACT</name>
<dbReference type="InterPro" id="IPR036291">
    <property type="entry name" value="NAD(P)-bd_dom_sf"/>
</dbReference>
<dbReference type="InterPro" id="IPR000683">
    <property type="entry name" value="Gfo/Idh/MocA-like_OxRdtase_N"/>
</dbReference>
<organism evidence="3 4">
    <name type="scientific">Mariniphaga sediminis</name>
    <dbReference type="NCBI Taxonomy" id="1628158"/>
    <lineage>
        <taxon>Bacteria</taxon>
        <taxon>Pseudomonadati</taxon>
        <taxon>Bacteroidota</taxon>
        <taxon>Bacteroidia</taxon>
        <taxon>Marinilabiliales</taxon>
        <taxon>Prolixibacteraceae</taxon>
        <taxon>Mariniphaga</taxon>
    </lineage>
</organism>
<reference evidence="3 4" key="1">
    <citation type="journal article" date="2015" name="Int. J. Syst. Evol. Microbiol.">
        <title>Mariniphaga sediminis sp. nov., isolated from coastal sediment.</title>
        <authorList>
            <person name="Wang F.Q."/>
            <person name="Shen Q.Y."/>
            <person name="Chen G.J."/>
            <person name="Du Z.J."/>
        </authorList>
    </citation>
    <scope>NUCLEOTIDE SEQUENCE [LARGE SCALE GENOMIC DNA]</scope>
    <source>
        <strain evidence="3 4">SY21</strain>
    </source>
</reference>
<dbReference type="PANTHER" id="PTHR43818">
    <property type="entry name" value="BCDNA.GH03377"/>
    <property type="match status" value="1"/>
</dbReference>
<dbReference type="PROSITE" id="PS51318">
    <property type="entry name" value="TAT"/>
    <property type="match status" value="1"/>
</dbReference>
<feature type="domain" description="Gfo/Idh/MocA-like oxidoreductase N-terminal" evidence="1">
    <location>
        <begin position="36"/>
        <end position="168"/>
    </location>
</feature>
<dbReference type="InterPro" id="IPR055170">
    <property type="entry name" value="GFO_IDH_MocA-like_dom"/>
</dbReference>
<dbReference type="OrthoDB" id="9771072at2"/>